<comment type="caution">
    <text evidence="6">The sequence shown here is derived from an EMBL/GenBank/DDBJ whole genome shotgun (WGS) entry which is preliminary data.</text>
</comment>
<name>A0AAD8PAU6_TARER</name>
<evidence type="ECO:0000256" key="2">
    <source>
        <dbReference type="ARBA" id="ARBA00023125"/>
    </source>
</evidence>
<evidence type="ECO:0000256" key="3">
    <source>
        <dbReference type="ARBA" id="ARBA00023163"/>
    </source>
</evidence>
<protein>
    <recommendedName>
        <fullName evidence="5">NAC domain-containing protein</fullName>
    </recommendedName>
</protein>
<dbReference type="GO" id="GO:0000976">
    <property type="term" value="F:transcription cis-regulatory region binding"/>
    <property type="evidence" value="ECO:0007669"/>
    <property type="project" value="TreeGrafter"/>
</dbReference>
<dbReference type="InterPro" id="IPR003441">
    <property type="entry name" value="NAC-dom"/>
</dbReference>
<dbReference type="EMBL" id="JAUHHV010000001">
    <property type="protein sequence ID" value="KAK1438811.1"/>
    <property type="molecule type" value="Genomic_DNA"/>
</dbReference>
<dbReference type="GO" id="GO:0003700">
    <property type="term" value="F:DNA-binding transcription factor activity"/>
    <property type="evidence" value="ECO:0007669"/>
    <property type="project" value="InterPro"/>
</dbReference>
<dbReference type="PANTHER" id="PTHR31079:SF2">
    <property type="entry name" value="NAC DOMAIN CONTAINING PROTEIN 44-RELATED"/>
    <property type="match status" value="1"/>
</dbReference>
<evidence type="ECO:0000313" key="6">
    <source>
        <dbReference type="EMBL" id="KAK1438811.1"/>
    </source>
</evidence>
<accession>A0AAD8PAU6</accession>
<evidence type="ECO:0000256" key="4">
    <source>
        <dbReference type="ARBA" id="ARBA00023242"/>
    </source>
</evidence>
<organism evidence="6 7">
    <name type="scientific">Tagetes erecta</name>
    <name type="common">African marigold</name>
    <dbReference type="NCBI Taxonomy" id="13708"/>
    <lineage>
        <taxon>Eukaryota</taxon>
        <taxon>Viridiplantae</taxon>
        <taxon>Streptophyta</taxon>
        <taxon>Embryophyta</taxon>
        <taxon>Tracheophyta</taxon>
        <taxon>Spermatophyta</taxon>
        <taxon>Magnoliopsida</taxon>
        <taxon>eudicotyledons</taxon>
        <taxon>Gunneridae</taxon>
        <taxon>Pentapetalae</taxon>
        <taxon>asterids</taxon>
        <taxon>campanulids</taxon>
        <taxon>Asterales</taxon>
        <taxon>Asteraceae</taxon>
        <taxon>Asteroideae</taxon>
        <taxon>Heliantheae alliance</taxon>
        <taxon>Tageteae</taxon>
        <taxon>Tagetes</taxon>
    </lineage>
</organism>
<dbReference type="PROSITE" id="PS51005">
    <property type="entry name" value="NAC"/>
    <property type="match status" value="1"/>
</dbReference>
<keyword evidence="3" id="KW-0804">Transcription</keyword>
<sequence>MDPNSLLIFFHKWQSCTSGNRRWLLVDGITIAKKIKTCGLPSAHDQIVDSVTSNWECPKCSYKIDECDESYDQWPGLPKGVKFDPTDVELLDHLAAKLGVGNDKPHEYLDVFIPTINIDQGICYTHPENLPGSRKDGNSFHFFYQTTNAYAKGQRKRRKISNRTTLKDDVRWHKTGKTKAIFKNGVQIGCKKILVLYGTVVGGSKPCKMKWVMHQYHLGNNEDEKEGEYVVSKIFYQAQKNIGEDTNYYVGVANEVYCDPTTPIIDASDPLRPGKTPLYEDITCDYAISSPVQESECIEQKHFVSISTDDHELTDDELNLPTYAEDINSDAFHHNSFSYQDNIMDVHYSLLGAGLYANDVATDHDTSLGTTELQDLDTHDHVNLAELYFPNEDSFCGSLDWL</sequence>
<keyword evidence="1" id="KW-0805">Transcription regulation</keyword>
<dbReference type="Proteomes" id="UP001229421">
    <property type="component" value="Unassembled WGS sequence"/>
</dbReference>
<proteinExistence type="predicted"/>
<dbReference type="Pfam" id="PF02365">
    <property type="entry name" value="NAM"/>
    <property type="match status" value="1"/>
</dbReference>
<dbReference type="PANTHER" id="PTHR31079">
    <property type="entry name" value="NAC DOMAIN-CONTAINING PROTEIN 73"/>
    <property type="match status" value="1"/>
</dbReference>
<dbReference type="InterPro" id="IPR044799">
    <property type="entry name" value="SOG1-like"/>
</dbReference>
<keyword evidence="4" id="KW-0539">Nucleus</keyword>
<keyword evidence="7" id="KW-1185">Reference proteome</keyword>
<dbReference type="GO" id="GO:0005634">
    <property type="term" value="C:nucleus"/>
    <property type="evidence" value="ECO:0007669"/>
    <property type="project" value="TreeGrafter"/>
</dbReference>
<evidence type="ECO:0000259" key="5">
    <source>
        <dbReference type="PROSITE" id="PS51005"/>
    </source>
</evidence>
<dbReference type="SUPFAM" id="SSF101941">
    <property type="entry name" value="NAC domain"/>
    <property type="match status" value="1"/>
</dbReference>
<dbReference type="InterPro" id="IPR036093">
    <property type="entry name" value="NAC_dom_sf"/>
</dbReference>
<gene>
    <name evidence="6" type="ORF">QVD17_04622</name>
</gene>
<dbReference type="Gene3D" id="2.170.150.80">
    <property type="entry name" value="NAC domain"/>
    <property type="match status" value="1"/>
</dbReference>
<dbReference type="FunFam" id="2.170.150.80:FF:000009">
    <property type="entry name" value="NAC domain-containing protein 8"/>
    <property type="match status" value="1"/>
</dbReference>
<evidence type="ECO:0000256" key="1">
    <source>
        <dbReference type="ARBA" id="ARBA00023015"/>
    </source>
</evidence>
<keyword evidence="2" id="KW-0238">DNA-binding</keyword>
<evidence type="ECO:0000313" key="7">
    <source>
        <dbReference type="Proteomes" id="UP001229421"/>
    </source>
</evidence>
<feature type="domain" description="NAC" evidence="5">
    <location>
        <begin position="77"/>
        <end position="237"/>
    </location>
</feature>
<reference evidence="6" key="1">
    <citation type="journal article" date="2023" name="bioRxiv">
        <title>Improved chromosome-level genome assembly for marigold (Tagetes erecta).</title>
        <authorList>
            <person name="Jiang F."/>
            <person name="Yuan L."/>
            <person name="Wang S."/>
            <person name="Wang H."/>
            <person name="Xu D."/>
            <person name="Wang A."/>
            <person name="Fan W."/>
        </authorList>
    </citation>
    <scope>NUCLEOTIDE SEQUENCE</scope>
    <source>
        <strain evidence="6">WSJ</strain>
        <tissue evidence="6">Leaf</tissue>
    </source>
</reference>
<dbReference type="AlphaFoldDB" id="A0AAD8PAU6"/>